<dbReference type="EMBL" id="CAJHNH020001518">
    <property type="protein sequence ID" value="CAG5123420.1"/>
    <property type="molecule type" value="Genomic_DNA"/>
</dbReference>
<dbReference type="Proteomes" id="UP000678393">
    <property type="component" value="Unassembled WGS sequence"/>
</dbReference>
<dbReference type="InterPro" id="IPR036291">
    <property type="entry name" value="NAD(P)-bd_dom_sf"/>
</dbReference>
<dbReference type="GO" id="GO:0004090">
    <property type="term" value="F:carbonyl reductase (NADPH) activity"/>
    <property type="evidence" value="ECO:0007669"/>
    <property type="project" value="TreeGrafter"/>
</dbReference>
<reference evidence="2" key="1">
    <citation type="submission" date="2021-04" db="EMBL/GenBank/DDBJ databases">
        <authorList>
            <consortium name="Molecular Ecology Group"/>
        </authorList>
    </citation>
    <scope>NUCLEOTIDE SEQUENCE</scope>
</reference>
<dbReference type="PANTHER" id="PTHR43943">
    <property type="entry name" value="DEHYDROGENASE/REDUCTASE (SDR FAMILY) MEMBER 4"/>
    <property type="match status" value="1"/>
</dbReference>
<protein>
    <recommendedName>
        <fullName evidence="4">SDR family oxidoreductase</fullName>
    </recommendedName>
</protein>
<evidence type="ECO:0000313" key="2">
    <source>
        <dbReference type="EMBL" id="CAG5123420.1"/>
    </source>
</evidence>
<dbReference type="Gene3D" id="3.40.50.720">
    <property type="entry name" value="NAD(P)-binding Rossmann-like Domain"/>
    <property type="match status" value="1"/>
</dbReference>
<dbReference type="SUPFAM" id="SSF51735">
    <property type="entry name" value="NAD(P)-binding Rossmann-fold domains"/>
    <property type="match status" value="1"/>
</dbReference>
<sequence length="56" mass="5702">LTSSKEAKNAALKAIPLGRLGRPEDCAGAVAYLVSDDSSWVTGETIVVAGGVTSRL</sequence>
<dbReference type="PANTHER" id="PTHR43943:SF2">
    <property type="entry name" value="DEHYDROGENASE_REDUCTASE 4"/>
    <property type="match status" value="1"/>
</dbReference>
<dbReference type="Pfam" id="PF13561">
    <property type="entry name" value="adh_short_C2"/>
    <property type="match status" value="1"/>
</dbReference>
<evidence type="ECO:0000313" key="3">
    <source>
        <dbReference type="Proteomes" id="UP000678393"/>
    </source>
</evidence>
<comment type="similarity">
    <text evidence="1">Belongs to the short-chain dehydrogenases/reductases (SDR) family.</text>
</comment>
<keyword evidence="3" id="KW-1185">Reference proteome</keyword>
<organism evidence="2 3">
    <name type="scientific">Candidula unifasciata</name>
    <dbReference type="NCBI Taxonomy" id="100452"/>
    <lineage>
        <taxon>Eukaryota</taxon>
        <taxon>Metazoa</taxon>
        <taxon>Spiralia</taxon>
        <taxon>Lophotrochozoa</taxon>
        <taxon>Mollusca</taxon>
        <taxon>Gastropoda</taxon>
        <taxon>Heterobranchia</taxon>
        <taxon>Euthyneura</taxon>
        <taxon>Panpulmonata</taxon>
        <taxon>Eupulmonata</taxon>
        <taxon>Stylommatophora</taxon>
        <taxon>Helicina</taxon>
        <taxon>Helicoidea</taxon>
        <taxon>Geomitridae</taxon>
        <taxon>Candidula</taxon>
    </lineage>
</organism>
<dbReference type="AlphaFoldDB" id="A0A8S3Z6W0"/>
<evidence type="ECO:0000256" key="1">
    <source>
        <dbReference type="ARBA" id="ARBA00006484"/>
    </source>
</evidence>
<evidence type="ECO:0008006" key="4">
    <source>
        <dbReference type="Google" id="ProtNLM"/>
    </source>
</evidence>
<dbReference type="InterPro" id="IPR002347">
    <property type="entry name" value="SDR_fam"/>
</dbReference>
<accession>A0A8S3Z6W0</accession>
<proteinExistence type="inferred from homology"/>
<gene>
    <name evidence="2" type="ORF">CUNI_LOCUS8978</name>
</gene>
<comment type="caution">
    <text evidence="2">The sequence shown here is derived from an EMBL/GenBank/DDBJ whole genome shotgun (WGS) entry which is preliminary data.</text>
</comment>
<feature type="non-terminal residue" evidence="2">
    <location>
        <position position="1"/>
    </location>
</feature>
<name>A0A8S3Z6W0_9EUPU</name>
<dbReference type="OrthoDB" id="6046936at2759"/>
<dbReference type="PRINTS" id="PR00081">
    <property type="entry name" value="GDHRDH"/>
</dbReference>